<dbReference type="Gene3D" id="3.40.309.10">
    <property type="entry name" value="Aldehyde Dehydrogenase, Chain A, domain 2"/>
    <property type="match status" value="1"/>
</dbReference>
<dbReference type="Pfam" id="PF00171">
    <property type="entry name" value="Aldedh"/>
    <property type="match status" value="1"/>
</dbReference>
<dbReference type="InterPro" id="IPR016162">
    <property type="entry name" value="Ald_DH_N"/>
</dbReference>
<feature type="domain" description="Aldehyde dehydrogenase" evidence="2">
    <location>
        <begin position="10"/>
        <end position="270"/>
    </location>
</feature>
<keyword evidence="1" id="KW-0560">Oxidoreductase</keyword>
<dbReference type="InterPro" id="IPR015590">
    <property type="entry name" value="Aldehyde_DH_dom"/>
</dbReference>
<proteinExistence type="predicted"/>
<dbReference type="CDD" id="cd07122">
    <property type="entry name" value="ALDH_F20_ACDH"/>
    <property type="match status" value="1"/>
</dbReference>
<organism evidence="3 4">
    <name type="scientific">Anaerovirgula multivorans</name>
    <dbReference type="NCBI Taxonomy" id="312168"/>
    <lineage>
        <taxon>Bacteria</taxon>
        <taxon>Bacillati</taxon>
        <taxon>Bacillota</taxon>
        <taxon>Clostridia</taxon>
        <taxon>Peptostreptococcales</taxon>
        <taxon>Natronincolaceae</taxon>
        <taxon>Anaerovirgula</taxon>
    </lineage>
</organism>
<reference evidence="3 4" key="1">
    <citation type="submission" date="2017-06" db="EMBL/GenBank/DDBJ databases">
        <authorList>
            <person name="Kim H.J."/>
            <person name="Triplett B.A."/>
        </authorList>
    </citation>
    <scope>NUCLEOTIDE SEQUENCE [LARGE SCALE GENOMIC DNA]</scope>
    <source>
        <strain evidence="3 4">SCA</strain>
    </source>
</reference>
<evidence type="ECO:0000313" key="3">
    <source>
        <dbReference type="EMBL" id="SNS61380.1"/>
    </source>
</evidence>
<gene>
    <name evidence="3" type="ORF">SAMN05446037_101479</name>
</gene>
<dbReference type="PANTHER" id="PTHR11699">
    <property type="entry name" value="ALDEHYDE DEHYDROGENASE-RELATED"/>
    <property type="match status" value="1"/>
</dbReference>
<dbReference type="GO" id="GO:0016620">
    <property type="term" value="F:oxidoreductase activity, acting on the aldehyde or oxo group of donors, NAD or NADP as acceptor"/>
    <property type="evidence" value="ECO:0007669"/>
    <property type="project" value="InterPro"/>
</dbReference>
<dbReference type="Gene3D" id="3.40.605.10">
    <property type="entry name" value="Aldehyde Dehydrogenase, Chain A, domain 1"/>
    <property type="match status" value="1"/>
</dbReference>
<accession>A0A239FX77</accession>
<keyword evidence="4" id="KW-1185">Reference proteome</keyword>
<dbReference type="EMBL" id="FZOJ01000014">
    <property type="protein sequence ID" value="SNS61380.1"/>
    <property type="molecule type" value="Genomic_DNA"/>
</dbReference>
<dbReference type="Proteomes" id="UP000198304">
    <property type="component" value="Unassembled WGS sequence"/>
</dbReference>
<dbReference type="RefSeq" id="WP_330397049.1">
    <property type="nucleotide sequence ID" value="NZ_FZOJ01000014.1"/>
</dbReference>
<dbReference type="InterPro" id="IPR016163">
    <property type="entry name" value="Ald_DH_C"/>
</dbReference>
<dbReference type="SUPFAM" id="SSF53720">
    <property type="entry name" value="ALDH-like"/>
    <property type="match status" value="1"/>
</dbReference>
<dbReference type="InterPro" id="IPR016161">
    <property type="entry name" value="Ald_DH/histidinol_DH"/>
</dbReference>
<protein>
    <submittedName>
        <fullName evidence="3">Succinate-semialdehyde dehydrogenase</fullName>
    </submittedName>
</protein>
<sequence>MNTMVALEPREYIASLVEKAGIAQKQFQCFTQEEVDQVVREIGKVVYDHAVELASMAVDETGMGVFEDKVKKNQGKSKSIWNSLKDKKTVEIIERDEKTGIVKVAKPIGVIAAVTPTTNPIVTPMCNAMFALKGRNAIIIAPHPRAKKCSSYTVELMNKAIAKYNAPTNLIQIIAEPSIELTNELMKATDVVVATGGMAMVKAAYSSGKPAYGVGAGNVQCIIDRDVDIEEVVPKIITGRIFDNGIICSGEQTVIAPEEDYDRIMEEFVKNGGYFVKDAVEKEAFRKVLFVDGIIGKDVVGQSPKKIASLAGVKIPEGTKVILIEADGIGEEDALCKEKMCPVLATFRYKDFKEAVKIAQTNLEVEGKGHSCAIHSNNREHIEYAGEQLTVSRLVVNQPCSTSAGGSLYNGFAPTTTLGCGTWGNNSISENFTYKHMINISRIGYYMADRQVSTDEEIWG</sequence>
<dbReference type="AlphaFoldDB" id="A0A239FX77"/>
<name>A0A239FX77_9FIRM</name>
<evidence type="ECO:0000259" key="2">
    <source>
        <dbReference type="Pfam" id="PF00171"/>
    </source>
</evidence>
<evidence type="ECO:0000313" key="4">
    <source>
        <dbReference type="Proteomes" id="UP000198304"/>
    </source>
</evidence>
<evidence type="ECO:0000256" key="1">
    <source>
        <dbReference type="ARBA" id="ARBA00023002"/>
    </source>
</evidence>